<gene>
    <name evidence="3" type="ordered locus">HP15_p187g131</name>
</gene>
<dbReference type="InterPro" id="IPR029493">
    <property type="entry name" value="RecD2-like_HHH"/>
</dbReference>
<dbReference type="EMBL" id="CP001980">
    <property type="protein sequence ID" value="ADQ00128.1"/>
    <property type="molecule type" value="Genomic_DNA"/>
</dbReference>
<dbReference type="InterPro" id="IPR055446">
    <property type="entry name" value="RecD2_N_OB"/>
</dbReference>
<dbReference type="KEGG" id="mad:HP15_p187g131"/>
<feature type="domain" description="ATP-dependent RecD2 DNA helicase-like helix-hairpin-helix" evidence="1">
    <location>
        <begin position="166"/>
        <end position="242"/>
    </location>
</feature>
<evidence type="ECO:0000313" key="3">
    <source>
        <dbReference type="EMBL" id="ADQ00128.1"/>
    </source>
</evidence>
<keyword evidence="3" id="KW-0347">Helicase</keyword>
<dbReference type="PATRIC" id="fig|225937.3.peg.4350"/>
<protein>
    <submittedName>
        <fullName evidence="3">Helicase, RecD/TraA family</fullName>
    </submittedName>
</protein>
<proteinExistence type="predicted"/>
<evidence type="ECO:0000313" key="4">
    <source>
        <dbReference type="Proteomes" id="UP000007077"/>
    </source>
</evidence>
<feature type="domain" description="ATP-dependent RecD2 DNA helicase OB-fold" evidence="2">
    <location>
        <begin position="58"/>
        <end position="93"/>
    </location>
</feature>
<reference evidence="3 4" key="1">
    <citation type="journal article" date="2010" name="Stand. Genomic Sci.">
        <title>Complete genome sequence of Marinobacter adhaerens type strain (HP15), a diatom-interacting marine microorganism.</title>
        <authorList>
            <person name="Gardes A."/>
            <person name="Kaeppel E."/>
            <person name="Shehzad A."/>
            <person name="Seebah S."/>
            <person name="Teeling H."/>
            <person name="Yarza P."/>
            <person name="Glockner F.O."/>
            <person name="Grossart H.P."/>
            <person name="Ullrich M.S."/>
        </authorList>
    </citation>
    <scope>NUCLEOTIDE SEQUENCE [LARGE SCALE GENOMIC DNA]</scope>
    <source>
        <strain evidence="4">DSM 23420 / HP15</strain>
        <plasmid evidence="4">Plasmid pHP-187</plasmid>
    </source>
</reference>
<dbReference type="Gene3D" id="3.40.50.300">
    <property type="entry name" value="P-loop containing nucleotide triphosphate hydrolases"/>
    <property type="match status" value="2"/>
</dbReference>
<keyword evidence="3" id="KW-0547">Nucleotide-binding</keyword>
<dbReference type="Gene3D" id="2.30.30.940">
    <property type="match status" value="1"/>
</dbReference>
<accession>E4PS93</accession>
<keyword evidence="3" id="KW-0067">ATP-binding</keyword>
<dbReference type="Proteomes" id="UP000007077">
    <property type="component" value="Plasmid pHP-187"/>
</dbReference>
<evidence type="ECO:0000259" key="1">
    <source>
        <dbReference type="Pfam" id="PF14490"/>
    </source>
</evidence>
<keyword evidence="3" id="KW-0378">Hydrolase</keyword>
<reference evidence="4" key="2">
    <citation type="submission" date="2010-02" db="EMBL/GenBank/DDBJ databases">
        <title>Complete genome sequence of Marinobacter adhaerens type strain (HP15).</title>
        <authorList>
            <person name="Gaerdes A.A.M."/>
            <person name="Kaeppel E."/>
            <person name="Shezad A."/>
            <person name="Seebah S."/>
            <person name="Teeling H."/>
            <person name="Yarza P."/>
            <person name="Gloeckner F.O."/>
            <person name="Ullrich M.S."/>
        </authorList>
    </citation>
    <scope>NUCLEOTIDE SEQUENCE [LARGE SCALE GENOMIC DNA]</scope>
    <source>
        <strain evidence="4">DSM 23420 / HP15</strain>
        <plasmid evidence="4">Plasmid pHP-187</plasmid>
    </source>
</reference>
<dbReference type="AlphaFoldDB" id="E4PS93"/>
<dbReference type="Pfam" id="PF23139">
    <property type="entry name" value="OB_YrrC"/>
    <property type="match status" value="1"/>
</dbReference>
<dbReference type="Pfam" id="PF14490">
    <property type="entry name" value="HHH_RecD2"/>
    <property type="match status" value="1"/>
</dbReference>
<dbReference type="GO" id="GO:0004386">
    <property type="term" value="F:helicase activity"/>
    <property type="evidence" value="ECO:0007669"/>
    <property type="project" value="UniProtKB-KW"/>
</dbReference>
<dbReference type="InterPro" id="IPR027417">
    <property type="entry name" value="P-loop_NTPase"/>
</dbReference>
<geneLocation type="plasmid" evidence="3 4">
    <name>pHP-187</name>
</geneLocation>
<organism evidence="3 4">
    <name type="scientific">Marinobacter adhaerens (strain DSM 23420 / HP15)</name>
    <dbReference type="NCBI Taxonomy" id="225937"/>
    <lineage>
        <taxon>Bacteria</taxon>
        <taxon>Pseudomonadati</taxon>
        <taxon>Pseudomonadota</taxon>
        <taxon>Gammaproteobacteria</taxon>
        <taxon>Pseudomonadales</taxon>
        <taxon>Marinobacteraceae</taxon>
        <taxon>Marinobacter</taxon>
    </lineage>
</organism>
<evidence type="ECO:0000259" key="2">
    <source>
        <dbReference type="Pfam" id="PF23139"/>
    </source>
</evidence>
<sequence>MNVESQSLRLDNSLKKSLIGQVLSVEMAGSSRTVFWLGHASSESDEKVSGQPARVIYQGGVEVGSYVQVIGSWHEHPKYGLQFRASSIRQRLPQTVGEIETYLVSSNAPFIDAELAQRLVATFGEKTLDIIESAPRALTAVQGIRAEDVNEISKFFRANSENVRRINELVELGVDAPTAIKLYKRYGNVALSRVKRNPYELLGGFPFFDFRLAETVASVVGFESALSRTSALIGCAIRRLESSQTGSIYELSDVIRSAQVFDSEAGDLIVARLGQPIPGVKVLFDQRHNPAVTYLTVPKYFKDATFIVDELAERQTIRSSIGEALKDPGLSTANEALSPLISPASFDKTLLVVQTVSIEVACDTSVELASAVSTYLDSLSGNLVSVTAVGAERIRSTTGQQSPTLHALLNDSDLDGQMAVSNWDWIIVYSADHLSATLFARLLKAVKTNCSIILIGDCGNAKTLHGRSILPDLAKFAEGHGGYVDLEKEVPPTPNSVITVAKSFSRFGAQRPVLLQNAGSYPNACLGQIQNQPLSAWWTNDDAHTFSVLPRLIKAAVARFTRDNVLVFSPSETGFLGFPALNDHLLNIFNPSGREGPCWSTAERLPPRIEGLALQPGDRLTLIKNVQSKIWRQGDFATITSINYERKCFSVKTSAGAEETLGYAALGRARLGWAVPPTRAPAKLPMYGIFVLDERPGIVTGETIYQALRNVQKGLMVVGPKSVWERVIEESRDLIHKTHPGILSIMFAQRDAK</sequence>
<keyword evidence="3" id="KW-0614">Plasmid</keyword>
<name>E4PS93_MARAH</name>
<dbReference type="Pfam" id="PF13245">
    <property type="entry name" value="AAA_19"/>
    <property type="match status" value="1"/>
</dbReference>
<dbReference type="HOGENOM" id="CLU_369515_0_0_6"/>